<reference evidence="11" key="1">
    <citation type="submission" date="2018-11" db="EMBL/GenBank/DDBJ databases">
        <authorList>
            <person name="Grassa J C."/>
        </authorList>
    </citation>
    <scope>NUCLEOTIDE SEQUENCE [LARGE SCALE GENOMIC DNA]</scope>
</reference>
<dbReference type="GO" id="GO:0008270">
    <property type="term" value="F:zinc ion binding"/>
    <property type="evidence" value="ECO:0007669"/>
    <property type="project" value="UniProtKB-KW"/>
</dbReference>
<feature type="region of interest" description="Disordered" evidence="9">
    <location>
        <begin position="1"/>
        <end position="189"/>
    </location>
</feature>
<accession>A0A803NMS2</accession>
<keyword evidence="12" id="KW-1185">Reference proteome</keyword>
<reference evidence="11" key="2">
    <citation type="submission" date="2021-03" db="UniProtKB">
        <authorList>
            <consortium name="EnsemblPlants"/>
        </authorList>
    </citation>
    <scope>IDENTIFICATION</scope>
</reference>
<dbReference type="Gene3D" id="3.30.40.10">
    <property type="entry name" value="Zinc/RING finger domain, C3HC4 (zinc finger)"/>
    <property type="match status" value="1"/>
</dbReference>
<feature type="compositionally biased region" description="Low complexity" evidence="9">
    <location>
        <begin position="66"/>
        <end position="86"/>
    </location>
</feature>
<name>A0A803NMS2_CANSA</name>
<evidence type="ECO:0000259" key="10">
    <source>
        <dbReference type="PROSITE" id="PS50089"/>
    </source>
</evidence>
<dbReference type="EMBL" id="UZAU01000081">
    <property type="status" value="NOT_ANNOTATED_CDS"/>
    <property type="molecule type" value="Genomic_DNA"/>
</dbReference>
<sequence length="532" mass="57851">MDEYPGKRTPDDLVISRKGSVLRESPNNRDNNAQFCNRIGCNGRPNSTKATQTGKAKPWKPFARASSSGKEIIGSSSRTNASVSNSKKSISEACKKLSPHMETDSSETSSIQDEPEGSDPITPSGKIQRGLVKSSEISMMEVGGSSVASNALSRRKFNQSSGMSNQAASGSPSASSRSKNTSMQPHAGATRYGLKSLKCNSISDVVPSSCSSSHASFSKRREAVKKRNSEAESSSSAKGKKINGSLSGQTSSSNGISISDSRRGRNMPLNRDNSPASVRTRRSVNSQTRLPNEGSGNNLSHNGSPVVIPRRSHREISMDMSPSSSQLLSTEAPFGHPNSYGRSGSSSEDMHNILPSGPAEVGFSRSLANRDNRRRYNMDGIAEVLLALERIEHDEELTFEQLLALETNLFLNGLSFYDQHRDMRLDIDNMSYEELLALEERMGNVSTALPEEALSDCLKRSIYQSMPLEGVAIGSNDDVKCSVCQEEYVGGDELGRLQCEHRFHAVCIQQWLGLKNCTFMRMETGLDTAINI</sequence>
<evidence type="ECO:0000256" key="5">
    <source>
        <dbReference type="ARBA" id="ARBA00022771"/>
    </source>
</evidence>
<evidence type="ECO:0000256" key="2">
    <source>
        <dbReference type="ARBA" id="ARBA00012483"/>
    </source>
</evidence>
<evidence type="ECO:0000256" key="9">
    <source>
        <dbReference type="SAM" id="MobiDB-lite"/>
    </source>
</evidence>
<dbReference type="InterPro" id="IPR001841">
    <property type="entry name" value="Znf_RING"/>
</dbReference>
<dbReference type="EnsemblPlants" id="evm.model.01.2822">
    <property type="protein sequence ID" value="cds.evm.model.01.2822"/>
    <property type="gene ID" value="evm.TU.01.2822"/>
</dbReference>
<keyword evidence="7" id="KW-0862">Zinc</keyword>
<feature type="compositionally biased region" description="Basic and acidic residues" evidence="9">
    <location>
        <begin position="1"/>
        <end position="15"/>
    </location>
</feature>
<protein>
    <recommendedName>
        <fullName evidence="2">RING-type E3 ubiquitin transferase</fullName>
        <ecNumber evidence="2">2.3.2.27</ecNumber>
    </recommendedName>
</protein>
<feature type="compositionally biased region" description="Basic and acidic residues" evidence="9">
    <location>
        <begin position="219"/>
        <end position="230"/>
    </location>
</feature>
<dbReference type="InterPro" id="IPR013083">
    <property type="entry name" value="Znf_RING/FYVE/PHD"/>
</dbReference>
<evidence type="ECO:0000256" key="7">
    <source>
        <dbReference type="ARBA" id="ARBA00022833"/>
    </source>
</evidence>
<dbReference type="PANTHER" id="PTHR22937:SF136">
    <property type="entry name" value="RING-TYPE E3 UBIQUITIN TRANSFERASE"/>
    <property type="match status" value="1"/>
</dbReference>
<keyword evidence="3" id="KW-0808">Transferase</keyword>
<feature type="compositionally biased region" description="Polar residues" evidence="9">
    <location>
        <begin position="44"/>
        <end position="54"/>
    </location>
</feature>
<dbReference type="InterPro" id="IPR045191">
    <property type="entry name" value="MBR1/2-like"/>
</dbReference>
<dbReference type="SUPFAM" id="SSF57850">
    <property type="entry name" value="RING/U-box"/>
    <property type="match status" value="1"/>
</dbReference>
<feature type="compositionally biased region" description="Polar residues" evidence="9">
    <location>
        <begin position="146"/>
        <end position="163"/>
    </location>
</feature>
<dbReference type="EC" id="2.3.2.27" evidence="2"/>
<evidence type="ECO:0000256" key="4">
    <source>
        <dbReference type="ARBA" id="ARBA00022723"/>
    </source>
</evidence>
<dbReference type="PROSITE" id="PS50089">
    <property type="entry name" value="ZF_RING_2"/>
    <property type="match status" value="1"/>
</dbReference>
<keyword evidence="6" id="KW-0833">Ubl conjugation pathway</keyword>
<dbReference type="Pfam" id="PF13639">
    <property type="entry name" value="zf-RING_2"/>
    <property type="match status" value="1"/>
</dbReference>
<feature type="compositionally biased region" description="Low complexity" evidence="9">
    <location>
        <begin position="205"/>
        <end position="216"/>
    </location>
</feature>
<keyword evidence="4" id="KW-0479">Metal-binding</keyword>
<dbReference type="Gramene" id="evm.model.01.2822">
    <property type="protein sequence ID" value="cds.evm.model.01.2822"/>
    <property type="gene ID" value="evm.TU.01.2822"/>
</dbReference>
<keyword evidence="5 8" id="KW-0863">Zinc-finger</keyword>
<evidence type="ECO:0000256" key="8">
    <source>
        <dbReference type="PROSITE-ProRule" id="PRU00175"/>
    </source>
</evidence>
<proteinExistence type="predicted"/>
<evidence type="ECO:0000256" key="3">
    <source>
        <dbReference type="ARBA" id="ARBA00022679"/>
    </source>
</evidence>
<evidence type="ECO:0000313" key="11">
    <source>
        <dbReference type="EnsemblPlants" id="cds.evm.model.01.2822"/>
    </source>
</evidence>
<dbReference type="OMA" id="LVLHENM"/>
<feature type="region of interest" description="Disordered" evidence="9">
    <location>
        <begin position="205"/>
        <end position="306"/>
    </location>
</feature>
<dbReference type="Proteomes" id="UP000596661">
    <property type="component" value="Chromosome 1"/>
</dbReference>
<feature type="compositionally biased region" description="Low complexity" evidence="9">
    <location>
        <begin position="231"/>
        <end position="259"/>
    </location>
</feature>
<feature type="compositionally biased region" description="Polar residues" evidence="9">
    <location>
        <begin position="271"/>
        <end position="303"/>
    </location>
</feature>
<feature type="domain" description="RING-type" evidence="10">
    <location>
        <begin position="481"/>
        <end position="521"/>
    </location>
</feature>
<evidence type="ECO:0000256" key="6">
    <source>
        <dbReference type="ARBA" id="ARBA00022786"/>
    </source>
</evidence>
<evidence type="ECO:0000256" key="1">
    <source>
        <dbReference type="ARBA" id="ARBA00000900"/>
    </source>
</evidence>
<feature type="compositionally biased region" description="Basic and acidic residues" evidence="9">
    <location>
        <begin position="89"/>
        <end position="103"/>
    </location>
</feature>
<dbReference type="GO" id="GO:0061630">
    <property type="term" value="F:ubiquitin protein ligase activity"/>
    <property type="evidence" value="ECO:0007669"/>
    <property type="project" value="UniProtKB-EC"/>
</dbReference>
<dbReference type="PANTHER" id="PTHR22937">
    <property type="entry name" value="E3 UBIQUITIN-PROTEIN LIGASE RNF165"/>
    <property type="match status" value="1"/>
</dbReference>
<evidence type="ECO:0000313" key="12">
    <source>
        <dbReference type="Proteomes" id="UP000596661"/>
    </source>
</evidence>
<feature type="compositionally biased region" description="Low complexity" evidence="9">
    <location>
        <begin position="164"/>
        <end position="178"/>
    </location>
</feature>
<dbReference type="AlphaFoldDB" id="A0A803NMS2"/>
<feature type="region of interest" description="Disordered" evidence="9">
    <location>
        <begin position="340"/>
        <end position="363"/>
    </location>
</feature>
<comment type="catalytic activity">
    <reaction evidence="1">
        <text>S-ubiquitinyl-[E2 ubiquitin-conjugating enzyme]-L-cysteine + [acceptor protein]-L-lysine = [E2 ubiquitin-conjugating enzyme]-L-cysteine + N(6)-ubiquitinyl-[acceptor protein]-L-lysine.</text>
        <dbReference type="EC" id="2.3.2.27"/>
    </reaction>
</comment>
<organism evidence="11 12">
    <name type="scientific">Cannabis sativa</name>
    <name type="common">Hemp</name>
    <name type="synonym">Marijuana</name>
    <dbReference type="NCBI Taxonomy" id="3483"/>
    <lineage>
        <taxon>Eukaryota</taxon>
        <taxon>Viridiplantae</taxon>
        <taxon>Streptophyta</taxon>
        <taxon>Embryophyta</taxon>
        <taxon>Tracheophyta</taxon>
        <taxon>Spermatophyta</taxon>
        <taxon>Magnoliopsida</taxon>
        <taxon>eudicotyledons</taxon>
        <taxon>Gunneridae</taxon>
        <taxon>Pentapetalae</taxon>
        <taxon>rosids</taxon>
        <taxon>fabids</taxon>
        <taxon>Rosales</taxon>
        <taxon>Cannabaceae</taxon>
        <taxon>Cannabis</taxon>
    </lineage>
</organism>